<keyword evidence="2" id="KW-1185">Reference proteome</keyword>
<gene>
    <name evidence="1" type="ORF">DES49_1787</name>
</gene>
<dbReference type="OrthoDB" id="7582564at2"/>
<organism evidence="1 2">
    <name type="scientific">Halospina denitrificans</name>
    <dbReference type="NCBI Taxonomy" id="332522"/>
    <lineage>
        <taxon>Bacteria</taxon>
        <taxon>Pseudomonadati</taxon>
        <taxon>Pseudomonadota</taxon>
        <taxon>Gammaproteobacteria</taxon>
        <taxon>Halospina</taxon>
    </lineage>
</organism>
<dbReference type="AlphaFoldDB" id="A0A4R7JUE6"/>
<dbReference type="EMBL" id="SOAX01000003">
    <property type="protein sequence ID" value="TDT41685.1"/>
    <property type="molecule type" value="Genomic_DNA"/>
</dbReference>
<proteinExistence type="predicted"/>
<reference evidence="1 2" key="1">
    <citation type="submission" date="2019-03" db="EMBL/GenBank/DDBJ databases">
        <title>Genomic Encyclopedia of Type Strains, Phase IV (KMG-IV): sequencing the most valuable type-strain genomes for metagenomic binning, comparative biology and taxonomic classification.</title>
        <authorList>
            <person name="Goeker M."/>
        </authorList>
    </citation>
    <scope>NUCLEOTIDE SEQUENCE [LARGE SCALE GENOMIC DNA]</scope>
    <source>
        <strain evidence="1 2">DSM 15505</strain>
    </source>
</reference>
<comment type="caution">
    <text evidence="1">The sequence shown here is derived from an EMBL/GenBank/DDBJ whole genome shotgun (WGS) entry which is preliminary data.</text>
</comment>
<evidence type="ECO:0000313" key="2">
    <source>
        <dbReference type="Proteomes" id="UP000295830"/>
    </source>
</evidence>
<sequence>MAISSSSTEEAESRQFPEALSVWNDEGGAFPDEAQADIPELTNPQLVHLRVRVIALENLIITLLAEGSDHQLEVAREMASYIAPRTGFTQHPLTVKAADHMIDMVNRAEHFR</sequence>
<accession>A0A4R7JUE6</accession>
<protein>
    <submittedName>
        <fullName evidence="1">Uncharacterized protein</fullName>
    </submittedName>
</protein>
<dbReference type="RefSeq" id="WP_133736037.1">
    <property type="nucleotide sequence ID" value="NZ_SOAX01000003.1"/>
</dbReference>
<name>A0A4R7JUE6_9GAMM</name>
<evidence type="ECO:0000313" key="1">
    <source>
        <dbReference type="EMBL" id="TDT41685.1"/>
    </source>
</evidence>
<dbReference type="Proteomes" id="UP000295830">
    <property type="component" value="Unassembled WGS sequence"/>
</dbReference>